<feature type="region of interest" description="Disordered" evidence="1">
    <location>
        <begin position="43"/>
        <end position="84"/>
    </location>
</feature>
<proteinExistence type="predicted"/>
<organism evidence="2 4">
    <name type="scientific">Ceratodon purpureus</name>
    <name type="common">Fire moss</name>
    <name type="synonym">Dicranum purpureum</name>
    <dbReference type="NCBI Taxonomy" id="3225"/>
    <lineage>
        <taxon>Eukaryota</taxon>
        <taxon>Viridiplantae</taxon>
        <taxon>Streptophyta</taxon>
        <taxon>Embryophyta</taxon>
        <taxon>Bryophyta</taxon>
        <taxon>Bryophytina</taxon>
        <taxon>Bryopsida</taxon>
        <taxon>Dicranidae</taxon>
        <taxon>Pseudoditrichales</taxon>
        <taxon>Ditrichaceae</taxon>
        <taxon>Ceratodon</taxon>
    </lineage>
</organism>
<accession>A0A8T0HKF9</accession>
<protein>
    <submittedName>
        <fullName evidence="2">Uncharacterized protein</fullName>
    </submittedName>
</protein>
<evidence type="ECO:0000313" key="2">
    <source>
        <dbReference type="EMBL" id="KAG0571296.1"/>
    </source>
</evidence>
<dbReference type="EMBL" id="CM026426">
    <property type="protein sequence ID" value="KAG0571304.1"/>
    <property type="molecule type" value="Genomic_DNA"/>
</dbReference>
<feature type="compositionally biased region" description="Polar residues" evidence="1">
    <location>
        <begin position="74"/>
        <end position="84"/>
    </location>
</feature>
<evidence type="ECO:0000256" key="1">
    <source>
        <dbReference type="SAM" id="MobiDB-lite"/>
    </source>
</evidence>
<dbReference type="Proteomes" id="UP000822688">
    <property type="component" value="Chromosome 6"/>
</dbReference>
<dbReference type="EMBL" id="CM026427">
    <property type="protein sequence ID" value="KAG0571296.1"/>
    <property type="molecule type" value="Genomic_DNA"/>
</dbReference>
<dbReference type="Proteomes" id="UP000822688">
    <property type="component" value="Chromosome V"/>
</dbReference>
<keyword evidence="4" id="KW-1185">Reference proteome</keyword>
<sequence>MPLGPPKSGMPQEVEMPTPNTGGREPTQDMRYASSPTFEFKHPRVARNQKHAFDPPGEVQQRKLNPFVPPRSTPPTMTKTMSNT</sequence>
<gene>
    <name evidence="2" type="ORF">KC19_6G226900</name>
    <name evidence="3" type="ORF">KC19_VG000400</name>
</gene>
<comment type="caution">
    <text evidence="2">The sequence shown here is derived from an EMBL/GenBank/DDBJ whole genome shotgun (WGS) entry which is preliminary data.</text>
</comment>
<dbReference type="AlphaFoldDB" id="A0A8T0HKF9"/>
<feature type="region of interest" description="Disordered" evidence="1">
    <location>
        <begin position="1"/>
        <end position="30"/>
    </location>
</feature>
<evidence type="ECO:0000313" key="4">
    <source>
        <dbReference type="Proteomes" id="UP000822688"/>
    </source>
</evidence>
<reference evidence="2 4" key="1">
    <citation type="submission" date="2020-06" db="EMBL/GenBank/DDBJ databases">
        <title>WGS assembly of Ceratodon purpureus strain R40.</title>
        <authorList>
            <person name="Carey S.B."/>
            <person name="Jenkins J."/>
            <person name="Shu S."/>
            <person name="Lovell J.T."/>
            <person name="Sreedasyam A."/>
            <person name="Maumus F."/>
            <person name="Tiley G.P."/>
            <person name="Fernandez-Pozo N."/>
            <person name="Barry K."/>
            <person name="Chen C."/>
            <person name="Wang M."/>
            <person name="Lipzen A."/>
            <person name="Daum C."/>
            <person name="Saski C.A."/>
            <person name="Payton A.C."/>
            <person name="Mcbreen J.C."/>
            <person name="Conrad R.E."/>
            <person name="Kollar L.M."/>
            <person name="Olsson S."/>
            <person name="Huttunen S."/>
            <person name="Landis J.B."/>
            <person name="Wickett N.J."/>
            <person name="Johnson M.G."/>
            <person name="Rensing S.A."/>
            <person name="Grimwood J."/>
            <person name="Schmutz J."/>
            <person name="Mcdaniel S.F."/>
        </authorList>
    </citation>
    <scope>NUCLEOTIDE SEQUENCE [LARGE SCALE GENOMIC DNA]</scope>
    <source>
        <strain evidence="2 4">R40</strain>
    </source>
</reference>
<name>A0A8T0HKF9_CERPU</name>
<evidence type="ECO:0000313" key="3">
    <source>
        <dbReference type="EMBL" id="KAG0571304.1"/>
    </source>
</evidence>